<gene>
    <name evidence="9" type="ORF">CWM47_08290</name>
</gene>
<keyword evidence="3" id="KW-1003">Cell membrane</keyword>
<evidence type="ECO:0000256" key="5">
    <source>
        <dbReference type="ARBA" id="ARBA00022989"/>
    </source>
</evidence>
<reference evidence="9 10" key="1">
    <citation type="submission" date="2017-11" db="EMBL/GenBank/DDBJ databases">
        <title>Taxonomic description and genome sequences of Spirosoma HA7 sp. nov., isolated from pollen microhabitat of Corylus avellana.</title>
        <authorList>
            <person name="Ambika Manirajan B."/>
            <person name="Suarez C."/>
            <person name="Ratering S."/>
            <person name="Geissler-Plaum R."/>
            <person name="Cardinale M."/>
            <person name="Sylvia S."/>
        </authorList>
    </citation>
    <scope>NUCLEOTIDE SEQUENCE [LARGE SCALE GENOMIC DNA]</scope>
    <source>
        <strain evidence="9 10">HA7</strain>
    </source>
</reference>
<dbReference type="InterPro" id="IPR023090">
    <property type="entry name" value="UPF0702_alpha/beta_dom_sf"/>
</dbReference>
<keyword evidence="5 7" id="KW-1133">Transmembrane helix</keyword>
<evidence type="ECO:0000256" key="6">
    <source>
        <dbReference type="ARBA" id="ARBA00023136"/>
    </source>
</evidence>
<dbReference type="Pfam" id="PF04239">
    <property type="entry name" value="DUF421"/>
    <property type="match status" value="1"/>
</dbReference>
<dbReference type="AlphaFoldDB" id="A0A2K8ZBG3"/>
<evidence type="ECO:0000313" key="10">
    <source>
        <dbReference type="Proteomes" id="UP000232883"/>
    </source>
</evidence>
<evidence type="ECO:0000256" key="1">
    <source>
        <dbReference type="ARBA" id="ARBA00004651"/>
    </source>
</evidence>
<protein>
    <recommendedName>
        <fullName evidence="8">YetF C-terminal domain-containing protein</fullName>
    </recommendedName>
</protein>
<evidence type="ECO:0000313" key="9">
    <source>
        <dbReference type="EMBL" id="AUD07218.1"/>
    </source>
</evidence>
<feature type="domain" description="YetF C-terminal" evidence="8">
    <location>
        <begin position="75"/>
        <end position="145"/>
    </location>
</feature>
<sequence>MMGRALITFLLAIILVRLAGRRAFGLRSPFDTVISLLLGATLRRGIVGASSFTGTLGACLALVILHRVLAYVCLHSDLLSRLVSGNDKVLYENGQLHRSNMRRMLVSEQDLKEAVRRMSNEATLSDIERAFIERNGEISIVKKKISKTKRAYV</sequence>
<dbReference type="PANTHER" id="PTHR34582">
    <property type="entry name" value="UPF0702 TRANSMEMBRANE PROTEIN YCAP"/>
    <property type="match status" value="1"/>
</dbReference>
<keyword evidence="10" id="KW-1185">Reference proteome</keyword>
<dbReference type="PANTHER" id="PTHR34582:SF6">
    <property type="entry name" value="UPF0702 TRANSMEMBRANE PROTEIN YCAP"/>
    <property type="match status" value="1"/>
</dbReference>
<evidence type="ECO:0000256" key="3">
    <source>
        <dbReference type="ARBA" id="ARBA00022475"/>
    </source>
</evidence>
<evidence type="ECO:0000259" key="8">
    <source>
        <dbReference type="Pfam" id="PF04239"/>
    </source>
</evidence>
<keyword evidence="4 7" id="KW-0812">Transmembrane</keyword>
<dbReference type="Gene3D" id="3.30.240.20">
    <property type="entry name" value="bsu07140 like domains"/>
    <property type="match status" value="1"/>
</dbReference>
<accession>A0A2K8ZBG3</accession>
<feature type="transmembrane region" description="Helical" evidence="7">
    <location>
        <begin position="45"/>
        <end position="65"/>
    </location>
</feature>
<dbReference type="InterPro" id="IPR007353">
    <property type="entry name" value="DUF421"/>
</dbReference>
<name>A0A2K8ZBG3_9BACT</name>
<evidence type="ECO:0000256" key="4">
    <source>
        <dbReference type="ARBA" id="ARBA00022692"/>
    </source>
</evidence>
<comment type="similarity">
    <text evidence="2">Belongs to the UPF0702 family.</text>
</comment>
<organism evidence="9 10">
    <name type="scientific">Spirosoma pollinicola</name>
    <dbReference type="NCBI Taxonomy" id="2057025"/>
    <lineage>
        <taxon>Bacteria</taxon>
        <taxon>Pseudomonadati</taxon>
        <taxon>Bacteroidota</taxon>
        <taxon>Cytophagia</taxon>
        <taxon>Cytophagales</taxon>
        <taxon>Cytophagaceae</taxon>
        <taxon>Spirosoma</taxon>
    </lineage>
</organism>
<dbReference type="Proteomes" id="UP000232883">
    <property type="component" value="Chromosome"/>
</dbReference>
<evidence type="ECO:0000256" key="2">
    <source>
        <dbReference type="ARBA" id="ARBA00006448"/>
    </source>
</evidence>
<dbReference type="OrthoDB" id="9793799at2"/>
<dbReference type="EMBL" id="CP025096">
    <property type="protein sequence ID" value="AUD07218.1"/>
    <property type="molecule type" value="Genomic_DNA"/>
</dbReference>
<dbReference type="KEGG" id="spir:CWM47_08290"/>
<evidence type="ECO:0000256" key="7">
    <source>
        <dbReference type="SAM" id="Phobius"/>
    </source>
</evidence>
<proteinExistence type="inferred from homology"/>
<dbReference type="GO" id="GO:0005886">
    <property type="term" value="C:plasma membrane"/>
    <property type="evidence" value="ECO:0007669"/>
    <property type="project" value="UniProtKB-SubCell"/>
</dbReference>
<keyword evidence="6 7" id="KW-0472">Membrane</keyword>
<comment type="subcellular location">
    <subcellularLocation>
        <location evidence="1">Cell membrane</location>
        <topology evidence="1">Multi-pass membrane protein</topology>
    </subcellularLocation>
</comment>